<evidence type="ECO:0000256" key="8">
    <source>
        <dbReference type="ARBA" id="ARBA00022741"/>
    </source>
</evidence>
<evidence type="ECO:0000256" key="7">
    <source>
        <dbReference type="ARBA" id="ARBA00022692"/>
    </source>
</evidence>
<organism evidence="17 18">
    <name type="scientific">Sodalis praecaptivus</name>
    <dbReference type="NCBI Taxonomy" id="1239307"/>
    <lineage>
        <taxon>Bacteria</taxon>
        <taxon>Pseudomonadati</taxon>
        <taxon>Pseudomonadota</taxon>
        <taxon>Gammaproteobacteria</taxon>
        <taxon>Enterobacterales</taxon>
        <taxon>Bruguierivoracaceae</taxon>
        <taxon>Sodalis</taxon>
    </lineage>
</organism>
<dbReference type="SMART" id="SM00387">
    <property type="entry name" value="HATPase_c"/>
    <property type="match status" value="1"/>
</dbReference>
<evidence type="ECO:0000256" key="4">
    <source>
        <dbReference type="ARBA" id="ARBA00022519"/>
    </source>
</evidence>
<dbReference type="Pfam" id="PF00672">
    <property type="entry name" value="HAMP"/>
    <property type="match status" value="1"/>
</dbReference>
<evidence type="ECO:0000313" key="17">
    <source>
        <dbReference type="EMBL" id="AHF77446.1"/>
    </source>
</evidence>
<dbReference type="InterPro" id="IPR005467">
    <property type="entry name" value="His_kinase_dom"/>
</dbReference>
<dbReference type="Gene3D" id="3.30.565.10">
    <property type="entry name" value="Histidine kinase-like ATPase, C-terminal domain"/>
    <property type="match status" value="1"/>
</dbReference>
<evidence type="ECO:0000256" key="9">
    <source>
        <dbReference type="ARBA" id="ARBA00022777"/>
    </source>
</evidence>
<dbReference type="HOGENOM" id="CLU_000445_89_6_6"/>
<evidence type="ECO:0000259" key="16">
    <source>
        <dbReference type="PROSITE" id="PS50885"/>
    </source>
</evidence>
<evidence type="ECO:0000256" key="2">
    <source>
        <dbReference type="ARBA" id="ARBA00004533"/>
    </source>
</evidence>
<dbReference type="GO" id="GO:0005524">
    <property type="term" value="F:ATP binding"/>
    <property type="evidence" value="ECO:0007669"/>
    <property type="project" value="UniProtKB-KW"/>
</dbReference>
<feature type="transmembrane region" description="Helical" evidence="14">
    <location>
        <begin position="174"/>
        <end position="193"/>
    </location>
</feature>
<dbReference type="InterPro" id="IPR006290">
    <property type="entry name" value="CztS_silS_copS"/>
</dbReference>
<keyword evidence="6 14" id="KW-0808">Transferase</keyword>
<accession>W0HUE4</accession>
<evidence type="ECO:0000256" key="3">
    <source>
        <dbReference type="ARBA" id="ARBA00022475"/>
    </source>
</evidence>
<name>W0HUE4_9GAMM</name>
<dbReference type="PROSITE" id="PS50885">
    <property type="entry name" value="HAMP"/>
    <property type="match status" value="1"/>
</dbReference>
<evidence type="ECO:0000256" key="14">
    <source>
        <dbReference type="RuleBase" id="RU364088"/>
    </source>
</evidence>
<dbReference type="SMART" id="SM00304">
    <property type="entry name" value="HAMP"/>
    <property type="match status" value="1"/>
</dbReference>
<comment type="function">
    <text evidence="14">Member of a two-component regulatory system.</text>
</comment>
<comment type="subcellular location">
    <subcellularLocation>
        <location evidence="2 14">Cell inner membrane</location>
    </subcellularLocation>
</comment>
<dbReference type="PATRIC" id="fig|1239307.3.peg.2673"/>
<keyword evidence="13 14" id="KW-0472">Membrane</keyword>
<dbReference type="InterPro" id="IPR003660">
    <property type="entry name" value="HAMP_dom"/>
</dbReference>
<proteinExistence type="predicted"/>
<evidence type="ECO:0000256" key="6">
    <source>
        <dbReference type="ARBA" id="ARBA00022679"/>
    </source>
</evidence>
<dbReference type="Pfam" id="PF02518">
    <property type="entry name" value="HATPase_c"/>
    <property type="match status" value="1"/>
</dbReference>
<dbReference type="CDD" id="cd00082">
    <property type="entry name" value="HisKA"/>
    <property type="match status" value="1"/>
</dbReference>
<dbReference type="AlphaFoldDB" id="W0HUE4"/>
<evidence type="ECO:0000256" key="13">
    <source>
        <dbReference type="ARBA" id="ARBA00023136"/>
    </source>
</evidence>
<dbReference type="NCBIfam" id="TIGR01386">
    <property type="entry name" value="cztS_silS_copS"/>
    <property type="match status" value="1"/>
</dbReference>
<evidence type="ECO:0000256" key="10">
    <source>
        <dbReference type="ARBA" id="ARBA00022840"/>
    </source>
</evidence>
<dbReference type="EMBL" id="CP006569">
    <property type="protein sequence ID" value="AHF77446.1"/>
    <property type="molecule type" value="Genomic_DNA"/>
</dbReference>
<dbReference type="CDD" id="cd06225">
    <property type="entry name" value="HAMP"/>
    <property type="match status" value="1"/>
</dbReference>
<keyword evidence="4 14" id="KW-0997">Cell inner membrane</keyword>
<dbReference type="InterPro" id="IPR050428">
    <property type="entry name" value="TCS_sensor_his_kinase"/>
</dbReference>
<dbReference type="SUPFAM" id="SSF158472">
    <property type="entry name" value="HAMP domain-like"/>
    <property type="match status" value="1"/>
</dbReference>
<dbReference type="InterPro" id="IPR036890">
    <property type="entry name" value="HATPase_C_sf"/>
</dbReference>
<keyword evidence="10 14" id="KW-0067">ATP-binding</keyword>
<evidence type="ECO:0000256" key="11">
    <source>
        <dbReference type="ARBA" id="ARBA00022989"/>
    </source>
</evidence>
<dbReference type="InterPro" id="IPR036097">
    <property type="entry name" value="HisK_dim/P_sf"/>
</dbReference>
<dbReference type="Gene3D" id="6.10.340.10">
    <property type="match status" value="1"/>
</dbReference>
<keyword evidence="12 14" id="KW-0902">Two-component regulatory system</keyword>
<dbReference type="PANTHER" id="PTHR45436">
    <property type="entry name" value="SENSOR HISTIDINE KINASE YKOH"/>
    <property type="match status" value="1"/>
</dbReference>
<protein>
    <recommendedName>
        <fullName evidence="14">Sensor protein</fullName>
        <ecNumber evidence="14">2.7.13.3</ecNumber>
    </recommendedName>
</protein>
<evidence type="ECO:0000256" key="12">
    <source>
        <dbReference type="ARBA" id="ARBA00023012"/>
    </source>
</evidence>
<evidence type="ECO:0000313" key="18">
    <source>
        <dbReference type="Proteomes" id="UP000019028"/>
    </source>
</evidence>
<keyword evidence="8 14" id="KW-0547">Nucleotide-binding</keyword>
<dbReference type="RefSeq" id="WP_025422590.1">
    <property type="nucleotide sequence ID" value="NZ_CP006569.1"/>
</dbReference>
<dbReference type="InterPro" id="IPR003594">
    <property type="entry name" value="HATPase_dom"/>
</dbReference>
<dbReference type="OrthoDB" id="9809766at2"/>
<dbReference type="EC" id="2.7.13.3" evidence="14"/>
<dbReference type="InterPro" id="IPR003661">
    <property type="entry name" value="HisK_dim/P_dom"/>
</dbReference>
<evidence type="ECO:0000256" key="5">
    <source>
        <dbReference type="ARBA" id="ARBA00022553"/>
    </source>
</evidence>
<keyword evidence="11 14" id="KW-1133">Transmembrane helix</keyword>
<sequence length="472" mass="52077">MNRRHRWFALSLTLRSALLFALLAALVVSAVGLYLYSDMARALRQQAGYQTSGRVEYFRHLLGGRFPLARLSENPRLFENMLGNENDILIFQRPGQPPLINVNPRRYVLPAVTPVATSAPLTLSTVHDAATPEGVPIRYVTAQAAVAGQGAVTITAGHVMTNETRMLARYRQRIILAVASAFALLALLGYGVMRHGLAPLRRMAAQAEEIHPATLTTRLSEQDAPAELHQVIRSFNQMLDRLADGYQRLSRFSADLAHEIRTPVNALMGHCQVTLYQRRSVEDYESVLARNTEELERISLMVENILFLARAGQAQSVVKPVALSLGAELQRIADYFEGLAEERGLTLHASGSGQICADAMLLRRALSNLVDNAIRYAHAGGEIRLRGLRQGRGWRIDVVNQGEPVAARHLDKLFDRFYRADDARTSSGNASGLGLSIVKAIMILHQGEARVQCAPDGEICFSLFFPDRPPTG</sequence>
<dbReference type="Proteomes" id="UP000019028">
    <property type="component" value="Chromosome"/>
</dbReference>
<evidence type="ECO:0000256" key="1">
    <source>
        <dbReference type="ARBA" id="ARBA00000085"/>
    </source>
</evidence>
<feature type="domain" description="Histidine kinase" evidence="15">
    <location>
        <begin position="255"/>
        <end position="469"/>
    </location>
</feature>
<dbReference type="PANTHER" id="PTHR45436:SF3">
    <property type="entry name" value="SENSOR HISTIDINE KINASE HPRS"/>
    <property type="match status" value="1"/>
</dbReference>
<dbReference type="GO" id="GO:0000155">
    <property type="term" value="F:phosphorelay sensor kinase activity"/>
    <property type="evidence" value="ECO:0007669"/>
    <property type="project" value="InterPro"/>
</dbReference>
<dbReference type="Pfam" id="PF00512">
    <property type="entry name" value="HisKA"/>
    <property type="match status" value="1"/>
</dbReference>
<feature type="transmembrane region" description="Helical" evidence="14">
    <location>
        <begin position="12"/>
        <end position="36"/>
    </location>
</feature>
<keyword evidence="3 14" id="KW-1003">Cell membrane</keyword>
<keyword evidence="9 14" id="KW-0418">Kinase</keyword>
<feature type="domain" description="HAMP" evidence="16">
    <location>
        <begin position="194"/>
        <end position="247"/>
    </location>
</feature>
<keyword evidence="18" id="KW-1185">Reference proteome</keyword>
<dbReference type="KEGG" id="sod:Sant_2402"/>
<dbReference type="SMART" id="SM00388">
    <property type="entry name" value="HisKA"/>
    <property type="match status" value="1"/>
</dbReference>
<gene>
    <name evidence="17" type="primary">irlS</name>
    <name evidence="17" type="ORF">Sant_2402</name>
</gene>
<keyword evidence="5" id="KW-0597">Phosphoprotein</keyword>
<keyword evidence="7 14" id="KW-0812">Transmembrane</keyword>
<reference evidence="17 18" key="1">
    <citation type="journal article" date="2014" name="Genome Biol. Evol.">
        <title>Genome degeneration and adaptation in a nascent stage of symbiosis.</title>
        <authorList>
            <person name="Oakeson K.F."/>
            <person name="Gil R."/>
            <person name="Clayton A.L."/>
            <person name="Dunn D.M."/>
            <person name="von Niederhausern A.C."/>
            <person name="Hamil C."/>
            <person name="Aoyagi A."/>
            <person name="Duval B."/>
            <person name="Baca A."/>
            <person name="Silva F.J."/>
            <person name="Vallier A."/>
            <person name="Jackson D.G."/>
            <person name="Latorre A."/>
            <person name="Weiss R.B."/>
            <person name="Heddi A."/>
            <person name="Moya A."/>
            <person name="Dale C."/>
        </authorList>
    </citation>
    <scope>NUCLEOTIDE SEQUENCE [LARGE SCALE GENOMIC DNA]</scope>
    <source>
        <strain evidence="17 18">HS1</strain>
    </source>
</reference>
<comment type="catalytic activity">
    <reaction evidence="1 14">
        <text>ATP + protein L-histidine = ADP + protein N-phospho-L-histidine.</text>
        <dbReference type="EC" id="2.7.13.3"/>
    </reaction>
</comment>
<dbReference type="SUPFAM" id="SSF47384">
    <property type="entry name" value="Homodimeric domain of signal transducing histidine kinase"/>
    <property type="match status" value="1"/>
</dbReference>
<dbReference type="GO" id="GO:0005886">
    <property type="term" value="C:plasma membrane"/>
    <property type="evidence" value="ECO:0007669"/>
    <property type="project" value="UniProtKB-SubCell"/>
</dbReference>
<evidence type="ECO:0000259" key="15">
    <source>
        <dbReference type="PROSITE" id="PS50109"/>
    </source>
</evidence>
<dbReference type="PROSITE" id="PS50109">
    <property type="entry name" value="HIS_KIN"/>
    <property type="match status" value="1"/>
</dbReference>
<dbReference type="Gene3D" id="1.10.287.130">
    <property type="match status" value="1"/>
</dbReference>
<dbReference type="SUPFAM" id="SSF55874">
    <property type="entry name" value="ATPase domain of HSP90 chaperone/DNA topoisomerase II/histidine kinase"/>
    <property type="match status" value="1"/>
</dbReference>